<evidence type="ECO:0000313" key="2">
    <source>
        <dbReference type="EMBL" id="GGF88401.1"/>
    </source>
</evidence>
<proteinExistence type="predicted"/>
<gene>
    <name evidence="2" type="ORF">GCM10010916_02160</name>
</gene>
<dbReference type="Proteomes" id="UP000644756">
    <property type="component" value="Unassembled WGS sequence"/>
</dbReference>
<keyword evidence="3" id="KW-1185">Reference proteome</keyword>
<feature type="compositionally biased region" description="Acidic residues" evidence="1">
    <location>
        <begin position="514"/>
        <end position="533"/>
    </location>
</feature>
<name>A0A917CJG9_9BACL</name>
<evidence type="ECO:0000256" key="1">
    <source>
        <dbReference type="SAM" id="MobiDB-lite"/>
    </source>
</evidence>
<organism evidence="2 3">
    <name type="scientific">Paenibacillus abyssi</name>
    <dbReference type="NCBI Taxonomy" id="1340531"/>
    <lineage>
        <taxon>Bacteria</taxon>
        <taxon>Bacillati</taxon>
        <taxon>Bacillota</taxon>
        <taxon>Bacilli</taxon>
        <taxon>Bacillales</taxon>
        <taxon>Paenibacillaceae</taxon>
        <taxon>Paenibacillus</taxon>
    </lineage>
</organism>
<dbReference type="Pfam" id="PF05133">
    <property type="entry name" value="SPP1_portal"/>
    <property type="match status" value="1"/>
</dbReference>
<reference evidence="2" key="1">
    <citation type="journal article" date="2014" name="Int. J. Syst. Evol. Microbiol.">
        <title>Complete genome sequence of Corynebacterium casei LMG S-19264T (=DSM 44701T), isolated from a smear-ripened cheese.</title>
        <authorList>
            <consortium name="US DOE Joint Genome Institute (JGI-PGF)"/>
            <person name="Walter F."/>
            <person name="Albersmeier A."/>
            <person name="Kalinowski J."/>
            <person name="Ruckert C."/>
        </authorList>
    </citation>
    <scope>NUCLEOTIDE SEQUENCE</scope>
    <source>
        <strain evidence="2">CGMCC 1.12987</strain>
    </source>
</reference>
<sequence length="533" mass="61147">MFRTDHINSLIFSVDQAQMGSRETERIQREIRLYKRYDGTYNVWTEYTKPADIDYEPATLTIGYPRKLIDTLAAWQFEKEPKVTVPPDVIDDPAAMLAPGYTVSTEQAAENTRAKAKERLLTWVWDDNRMHEKLLAAAKDRLITESGVYARLHYDKRRGDIRVFFHPSIEVIAIHDPWDIDRLTEVHFIAYLDEDMTQLWKLSYYLVWRGDEDTGTYDCEIEEGVYGVYESDDKAGSYVRLDEERVARSSMGLDFIPVVHVPADGLTGQIRGYSELERMITISDEIDRKLSDYSDALRFEMFAITLLMNVEEDPKAPLKVAPSAKWNLGSAAAEEGQPDAKRMESGFKFKEAIESYLDRMYAALHEISEVPIVNTAEMKTGGVNDMAIQLLFSSIISKTQRSWITWQSRLQTLNEYVLRYMQARAEHPRFKYDKALVAQMDGEYYSEIIFGLPLPQDQAALISQLSEEIAMNIESIRGAITRSGKENAEAKFLEILAERNMLRAQQDPYSGGGDVDEDEENEEITEDDERGTE</sequence>
<evidence type="ECO:0008006" key="4">
    <source>
        <dbReference type="Google" id="ProtNLM"/>
    </source>
</evidence>
<dbReference type="AlphaFoldDB" id="A0A917CJG9"/>
<evidence type="ECO:0000313" key="3">
    <source>
        <dbReference type="Proteomes" id="UP000644756"/>
    </source>
</evidence>
<feature type="region of interest" description="Disordered" evidence="1">
    <location>
        <begin position="505"/>
        <end position="533"/>
    </location>
</feature>
<dbReference type="InterPro" id="IPR021145">
    <property type="entry name" value="Portal_protein_SPP1_Gp6-like"/>
</dbReference>
<reference evidence="2" key="2">
    <citation type="submission" date="2020-09" db="EMBL/GenBank/DDBJ databases">
        <authorList>
            <person name="Sun Q."/>
            <person name="Zhou Y."/>
        </authorList>
    </citation>
    <scope>NUCLEOTIDE SEQUENCE</scope>
    <source>
        <strain evidence="2">CGMCC 1.12987</strain>
    </source>
</reference>
<dbReference type="RefSeq" id="WP_188528176.1">
    <property type="nucleotide sequence ID" value="NZ_BMGR01000001.1"/>
</dbReference>
<accession>A0A917CJG9</accession>
<protein>
    <recommendedName>
        <fullName evidence="4">Phage portal protein</fullName>
    </recommendedName>
</protein>
<comment type="caution">
    <text evidence="2">The sequence shown here is derived from an EMBL/GenBank/DDBJ whole genome shotgun (WGS) entry which is preliminary data.</text>
</comment>
<dbReference type="EMBL" id="BMGR01000001">
    <property type="protein sequence ID" value="GGF88401.1"/>
    <property type="molecule type" value="Genomic_DNA"/>
</dbReference>